<evidence type="ECO:0000256" key="1">
    <source>
        <dbReference type="SAM" id="Phobius"/>
    </source>
</evidence>
<dbReference type="AlphaFoldDB" id="A0A6V7UI32"/>
<accession>A0A6V7UI32</accession>
<protein>
    <submittedName>
        <fullName evidence="2">Uncharacterized protein</fullName>
    </submittedName>
</protein>
<dbReference type="Proteomes" id="UP000580250">
    <property type="component" value="Unassembled WGS sequence"/>
</dbReference>
<name>A0A6V7UI32_MELEN</name>
<keyword evidence="1" id="KW-0812">Transmembrane</keyword>
<keyword evidence="1" id="KW-1133">Transmembrane helix</keyword>
<keyword evidence="1" id="KW-0472">Membrane</keyword>
<sequence>MFGRQIILNKLSLIISTTFMAVIIASLFCQSNAAISPLFDPISVQENNRQLVSEWEEYLKQLNKQHNNQQKFNGNGYYVLMEKPPNRIHSKTSLEKRGDEKRRDFEHGWEQCEFSPISCMLRRRRR</sequence>
<feature type="transmembrane region" description="Helical" evidence="1">
    <location>
        <begin position="7"/>
        <end position="28"/>
    </location>
</feature>
<organism evidence="2 3">
    <name type="scientific">Meloidogyne enterolobii</name>
    <name type="common">Root-knot nematode worm</name>
    <name type="synonym">Meloidogyne mayaguensis</name>
    <dbReference type="NCBI Taxonomy" id="390850"/>
    <lineage>
        <taxon>Eukaryota</taxon>
        <taxon>Metazoa</taxon>
        <taxon>Ecdysozoa</taxon>
        <taxon>Nematoda</taxon>
        <taxon>Chromadorea</taxon>
        <taxon>Rhabditida</taxon>
        <taxon>Tylenchina</taxon>
        <taxon>Tylenchomorpha</taxon>
        <taxon>Tylenchoidea</taxon>
        <taxon>Meloidogynidae</taxon>
        <taxon>Meloidogyninae</taxon>
        <taxon>Meloidogyne</taxon>
    </lineage>
</organism>
<proteinExistence type="predicted"/>
<comment type="caution">
    <text evidence="2">The sequence shown here is derived from an EMBL/GenBank/DDBJ whole genome shotgun (WGS) entry which is preliminary data.</text>
</comment>
<reference evidence="2 3" key="1">
    <citation type="submission" date="2020-08" db="EMBL/GenBank/DDBJ databases">
        <authorList>
            <person name="Koutsovoulos G."/>
            <person name="Danchin GJ E."/>
        </authorList>
    </citation>
    <scope>NUCLEOTIDE SEQUENCE [LARGE SCALE GENOMIC DNA]</scope>
</reference>
<dbReference type="EMBL" id="CAJEWN010000062">
    <property type="protein sequence ID" value="CAD2156476.1"/>
    <property type="molecule type" value="Genomic_DNA"/>
</dbReference>
<evidence type="ECO:0000313" key="2">
    <source>
        <dbReference type="EMBL" id="CAD2156476.1"/>
    </source>
</evidence>
<evidence type="ECO:0000313" key="3">
    <source>
        <dbReference type="Proteomes" id="UP000580250"/>
    </source>
</evidence>
<gene>
    <name evidence="2" type="ORF">MENT_LOCUS12263</name>
</gene>